<keyword evidence="6" id="KW-1185">Reference proteome</keyword>
<sequence length="423" mass="48080">MLGEPLEEAQITKRAIAVADRVVPMTNRVTWDKEQGYFVNKSGKIWIPEGARDLQQRLCIIAHQGAAGHRGVSATTDALLSKFDWKSARADVKTFIQGCLHCLCIDGEVVPRPRGSALHAGCPNELIHFDWLQLPLAENGWHYVLVMKDDMSGFCRLFPSQSVTAGATADALMEWFTTHGTVLTWVSDGGSHFKNEVIHKIKKLLGAHHHIMTPHTPWANDAARVKFIAELRVSLDRVHRDVIKLSKDRREKPREHREMKKKVKLAKSALGDFVLVAKVVKFPNKLALNWRGPARVVRAVSDYLMEVEQLVEPYDVSLHHASRLKMYAEGGLEVTDDLVQHIAYGDEGFYVEDLVDLRCNDDGKYELLVKWMGLDRAEASWEPTIQLYEDIPVILRRWIKSRQSEAVVAQLQRSLEEHLWHSL</sequence>
<accession>A0A1V9ZIT5</accession>
<dbReference type="Pfam" id="PF17921">
    <property type="entry name" value="Integrase_H2C2"/>
    <property type="match status" value="1"/>
</dbReference>
<dbReference type="SMART" id="SM00298">
    <property type="entry name" value="CHROMO"/>
    <property type="match status" value="1"/>
</dbReference>
<dbReference type="InterPro" id="IPR036397">
    <property type="entry name" value="RNaseH_sf"/>
</dbReference>
<dbReference type="Proteomes" id="UP000243217">
    <property type="component" value="Unassembled WGS sequence"/>
</dbReference>
<evidence type="ECO:0000313" key="5">
    <source>
        <dbReference type="EMBL" id="OQR97894.1"/>
    </source>
</evidence>
<dbReference type="InterPro" id="IPR016197">
    <property type="entry name" value="Chromo-like_dom_sf"/>
</dbReference>
<dbReference type="InterPro" id="IPR041588">
    <property type="entry name" value="Integrase_H2C2"/>
</dbReference>
<keyword evidence="2" id="KW-0539">Nucleus</keyword>
<reference evidence="5 6" key="1">
    <citation type="journal article" date="2014" name="Genome Biol. Evol.">
        <title>The secreted proteins of Achlya hypogyna and Thraustotheca clavata identify the ancestral oomycete secretome and reveal gene acquisitions by horizontal gene transfer.</title>
        <authorList>
            <person name="Misner I."/>
            <person name="Blouin N."/>
            <person name="Leonard G."/>
            <person name="Richards T.A."/>
            <person name="Lane C.E."/>
        </authorList>
    </citation>
    <scope>NUCLEOTIDE SEQUENCE [LARGE SCALE GENOMIC DNA]</scope>
    <source>
        <strain evidence="5 6">ATCC 34112</strain>
    </source>
</reference>
<dbReference type="Pfam" id="PF00385">
    <property type="entry name" value="Chromo"/>
    <property type="match status" value="1"/>
</dbReference>
<comment type="subcellular location">
    <subcellularLocation>
        <location evidence="1">Nucleus</location>
    </subcellularLocation>
</comment>
<dbReference type="Gene3D" id="3.30.420.10">
    <property type="entry name" value="Ribonuclease H-like superfamily/Ribonuclease H"/>
    <property type="match status" value="1"/>
</dbReference>
<organism evidence="5 6">
    <name type="scientific">Thraustotheca clavata</name>
    <dbReference type="NCBI Taxonomy" id="74557"/>
    <lineage>
        <taxon>Eukaryota</taxon>
        <taxon>Sar</taxon>
        <taxon>Stramenopiles</taxon>
        <taxon>Oomycota</taxon>
        <taxon>Saprolegniomycetes</taxon>
        <taxon>Saprolegniales</taxon>
        <taxon>Achlyaceae</taxon>
        <taxon>Thraustotheca</taxon>
    </lineage>
</organism>
<dbReference type="GO" id="GO:0015074">
    <property type="term" value="P:DNA integration"/>
    <property type="evidence" value="ECO:0007669"/>
    <property type="project" value="InterPro"/>
</dbReference>
<feature type="domain" description="Integrase catalytic" evidence="4">
    <location>
        <begin position="119"/>
        <end position="223"/>
    </location>
</feature>
<dbReference type="InterPro" id="IPR023780">
    <property type="entry name" value="Chromo_domain"/>
</dbReference>
<dbReference type="Gene3D" id="1.10.340.70">
    <property type="match status" value="1"/>
</dbReference>
<dbReference type="SUPFAM" id="SSF53098">
    <property type="entry name" value="Ribonuclease H-like"/>
    <property type="match status" value="1"/>
</dbReference>
<evidence type="ECO:0008006" key="7">
    <source>
        <dbReference type="Google" id="ProtNLM"/>
    </source>
</evidence>
<dbReference type="AlphaFoldDB" id="A0A1V9ZIT5"/>
<dbReference type="PROSITE" id="PS00598">
    <property type="entry name" value="CHROMO_1"/>
    <property type="match status" value="1"/>
</dbReference>
<dbReference type="PROSITE" id="PS50994">
    <property type="entry name" value="INTEGRASE"/>
    <property type="match status" value="1"/>
</dbReference>
<evidence type="ECO:0000259" key="4">
    <source>
        <dbReference type="PROSITE" id="PS50994"/>
    </source>
</evidence>
<comment type="caution">
    <text evidence="5">The sequence shown here is derived from an EMBL/GenBank/DDBJ whole genome shotgun (WGS) entry which is preliminary data.</text>
</comment>
<dbReference type="Pfam" id="PF00665">
    <property type="entry name" value="rve"/>
    <property type="match status" value="1"/>
</dbReference>
<dbReference type="STRING" id="74557.A0A1V9ZIT5"/>
<evidence type="ECO:0000259" key="3">
    <source>
        <dbReference type="PROSITE" id="PS50013"/>
    </source>
</evidence>
<dbReference type="InterPro" id="IPR001584">
    <property type="entry name" value="Integrase_cat-core"/>
</dbReference>
<dbReference type="Gene3D" id="2.40.50.40">
    <property type="match status" value="1"/>
</dbReference>
<gene>
    <name evidence="5" type="ORF">THRCLA_06835</name>
</gene>
<name>A0A1V9ZIT5_9STRA</name>
<dbReference type="InterPro" id="IPR050951">
    <property type="entry name" value="Retrovirus_Pol_polyprotein"/>
</dbReference>
<dbReference type="PANTHER" id="PTHR37984">
    <property type="entry name" value="PROTEIN CBG26694"/>
    <property type="match status" value="1"/>
</dbReference>
<dbReference type="InterPro" id="IPR000953">
    <property type="entry name" value="Chromo/chromo_shadow_dom"/>
</dbReference>
<proteinExistence type="predicted"/>
<dbReference type="SUPFAM" id="SSF54160">
    <property type="entry name" value="Chromo domain-like"/>
    <property type="match status" value="1"/>
</dbReference>
<evidence type="ECO:0000256" key="2">
    <source>
        <dbReference type="ARBA" id="ARBA00023242"/>
    </source>
</evidence>
<dbReference type="PANTHER" id="PTHR37984:SF5">
    <property type="entry name" value="PROTEIN NYNRIN-LIKE"/>
    <property type="match status" value="1"/>
</dbReference>
<dbReference type="EMBL" id="JNBS01001882">
    <property type="protein sequence ID" value="OQR97894.1"/>
    <property type="molecule type" value="Genomic_DNA"/>
</dbReference>
<dbReference type="GO" id="GO:0003676">
    <property type="term" value="F:nucleic acid binding"/>
    <property type="evidence" value="ECO:0007669"/>
    <property type="project" value="InterPro"/>
</dbReference>
<feature type="domain" description="Chromo" evidence="3">
    <location>
        <begin position="349"/>
        <end position="410"/>
    </location>
</feature>
<dbReference type="InterPro" id="IPR012337">
    <property type="entry name" value="RNaseH-like_sf"/>
</dbReference>
<dbReference type="PROSITE" id="PS50013">
    <property type="entry name" value="CHROMO_2"/>
    <property type="match status" value="1"/>
</dbReference>
<evidence type="ECO:0000256" key="1">
    <source>
        <dbReference type="ARBA" id="ARBA00004123"/>
    </source>
</evidence>
<dbReference type="GO" id="GO:0005634">
    <property type="term" value="C:nucleus"/>
    <property type="evidence" value="ECO:0007669"/>
    <property type="project" value="UniProtKB-SubCell"/>
</dbReference>
<protein>
    <recommendedName>
        <fullName evidence="7">Chromo domain-containing protein</fullName>
    </recommendedName>
</protein>
<evidence type="ECO:0000313" key="6">
    <source>
        <dbReference type="Proteomes" id="UP000243217"/>
    </source>
</evidence>
<dbReference type="InterPro" id="IPR023779">
    <property type="entry name" value="Chromodomain_CS"/>
</dbReference>
<dbReference type="OrthoDB" id="78260at2759"/>